<dbReference type="OrthoDB" id="9809052at2"/>
<reference evidence="15" key="1">
    <citation type="submission" date="2016-10" db="EMBL/GenBank/DDBJ databases">
        <authorList>
            <person name="Varghese N."/>
        </authorList>
    </citation>
    <scope>NUCLEOTIDE SEQUENCE [LARGE SCALE GENOMIC DNA]</scope>
    <source>
        <strain evidence="15">DSM 21843</strain>
    </source>
</reference>
<evidence type="ECO:0000256" key="7">
    <source>
        <dbReference type="ARBA" id="ARBA00022917"/>
    </source>
</evidence>
<accession>A0A172RWW0</accession>
<dbReference type="CDD" id="cd00779">
    <property type="entry name" value="ProRS_core_prok"/>
    <property type="match status" value="1"/>
</dbReference>
<dbReference type="SUPFAM" id="SSF55681">
    <property type="entry name" value="Class II aaRS and biotin synthetases"/>
    <property type="match status" value="1"/>
</dbReference>
<evidence type="ECO:0000256" key="4">
    <source>
        <dbReference type="ARBA" id="ARBA00022598"/>
    </source>
</evidence>
<dbReference type="Gene3D" id="3.30.930.10">
    <property type="entry name" value="Bira Bifunctional Protein, Domain 2"/>
    <property type="match status" value="2"/>
</dbReference>
<keyword evidence="15" id="KW-1185">Reference proteome</keyword>
<dbReference type="NCBIfam" id="NF006625">
    <property type="entry name" value="PRK09194.1"/>
    <property type="match status" value="1"/>
</dbReference>
<evidence type="ECO:0000256" key="8">
    <source>
        <dbReference type="ARBA" id="ARBA00023146"/>
    </source>
</evidence>
<evidence type="ECO:0000256" key="2">
    <source>
        <dbReference type="ARBA" id="ARBA00011738"/>
    </source>
</evidence>
<comment type="subcellular location">
    <subcellularLocation>
        <location evidence="1 12">Cytoplasm</location>
    </subcellularLocation>
</comment>
<dbReference type="AlphaFoldDB" id="A0A172RWW0"/>
<dbReference type="FunFam" id="3.30.930.10:FF:000065">
    <property type="entry name" value="Proline--tRNA ligase"/>
    <property type="match status" value="1"/>
</dbReference>
<dbReference type="InterPro" id="IPR023717">
    <property type="entry name" value="Pro-tRNA-Synthase_IIa_type1"/>
</dbReference>
<keyword evidence="3 12" id="KW-0963">Cytoplasm</keyword>
<keyword evidence="7 12" id="KW-0648">Protein biosynthesis</keyword>
<evidence type="ECO:0000256" key="12">
    <source>
        <dbReference type="HAMAP-Rule" id="MF_01569"/>
    </source>
</evidence>
<dbReference type="STRING" id="79604.AAY81_02600"/>
<gene>
    <name evidence="12" type="primary">proS</name>
    <name evidence="14" type="ORF">SAMN02910314_00796</name>
</gene>
<dbReference type="PATRIC" id="fig|79604.3.peg.531"/>
<dbReference type="PANTHER" id="PTHR42753">
    <property type="entry name" value="MITOCHONDRIAL RIBOSOME PROTEIN L39/PROLYL-TRNA LIGASE FAMILY MEMBER"/>
    <property type="match status" value="1"/>
</dbReference>
<evidence type="ECO:0000259" key="13">
    <source>
        <dbReference type="PROSITE" id="PS50862"/>
    </source>
</evidence>
<evidence type="ECO:0000256" key="3">
    <source>
        <dbReference type="ARBA" id="ARBA00022490"/>
    </source>
</evidence>
<comment type="catalytic activity">
    <reaction evidence="9 12">
        <text>tRNA(Pro) + L-proline + ATP = L-prolyl-tRNA(Pro) + AMP + diphosphate</text>
        <dbReference type="Rhea" id="RHEA:14305"/>
        <dbReference type="Rhea" id="RHEA-COMP:9700"/>
        <dbReference type="Rhea" id="RHEA-COMP:9702"/>
        <dbReference type="ChEBI" id="CHEBI:30616"/>
        <dbReference type="ChEBI" id="CHEBI:33019"/>
        <dbReference type="ChEBI" id="CHEBI:60039"/>
        <dbReference type="ChEBI" id="CHEBI:78442"/>
        <dbReference type="ChEBI" id="CHEBI:78532"/>
        <dbReference type="ChEBI" id="CHEBI:456215"/>
        <dbReference type="EC" id="6.1.1.15"/>
    </reaction>
</comment>
<comment type="subunit">
    <text evidence="2 12">Homodimer.</text>
</comment>
<dbReference type="Pfam" id="PF00587">
    <property type="entry name" value="tRNA-synt_2b"/>
    <property type="match status" value="1"/>
</dbReference>
<dbReference type="PRINTS" id="PR01046">
    <property type="entry name" value="TRNASYNTHPRO"/>
</dbReference>
<evidence type="ECO:0000256" key="9">
    <source>
        <dbReference type="ARBA" id="ARBA00047671"/>
    </source>
</evidence>
<dbReference type="InterPro" id="IPR002314">
    <property type="entry name" value="aa-tRNA-synt_IIb"/>
</dbReference>
<evidence type="ECO:0000256" key="10">
    <source>
        <dbReference type="ARBA" id="ARBA00053664"/>
    </source>
</evidence>
<dbReference type="Proteomes" id="UP000182975">
    <property type="component" value="Unassembled WGS sequence"/>
</dbReference>
<comment type="domain">
    <text evidence="12">Consists of three domains: the N-terminal catalytic domain, the editing domain and the C-terminal anticodon-binding domain.</text>
</comment>
<dbReference type="GO" id="GO:0004827">
    <property type="term" value="F:proline-tRNA ligase activity"/>
    <property type="evidence" value="ECO:0007669"/>
    <property type="project" value="UniProtKB-UniRule"/>
</dbReference>
<dbReference type="InterPro" id="IPR045864">
    <property type="entry name" value="aa-tRNA-synth_II/BPL/LPL"/>
</dbReference>
<dbReference type="InterPro" id="IPR004154">
    <property type="entry name" value="Anticodon-bd"/>
</dbReference>
<sequence>MTQIMRMSALYAPTLKEVPNDADIVSHQLLLRAGMMRKSATGLYSFLPLGWRVIKKIENIVRQEMDAIDAQEIMMPELQPSELWHESGRWDDYGPELMRMEDRHGHGLCLGPTHEELITDLVRNELKSYKQLPLTLYQIQSKFRDEIRPRFGLMRSREFIMKDAYSFHASQESLQQTYDDMSDAYARICERLGLDFRPVQADSGQIGGSVTCEYHALADAGEAELASCTCGWAANSEVAACLPHPTEYAETELKKIETPGVHTIAELAAFLNCPESSTVKAMVGKDAEGNPIALFVPGDHELNELKAERVIDGFALMSDEELEAAGLPKGSIGCVGLPAGVRIVADSSLQGIAHWVVGANEDGFHYVGAEQGRDFTVDVWADLCTVREGDTCPECGKPVSMCRGIEVGQVFQLGTKYSQNMGATYLDENGKEQPFIMGCYGVGVSRCMAAIVEQHSDEYGIAWPASVAPAHVCVLPLVVGDDVVQPVAERVARELAELGVEVVLDDRKERPGVKFAEADLMGWPLQIVVGKRGVANQELELKVRSTGEKSTISFDEYAEALAFAKRASKPIASFLEQAANVRMEAAVTTVRSRTK</sequence>
<dbReference type="HAMAP" id="MF_01569">
    <property type="entry name" value="Pro_tRNA_synth_type1"/>
    <property type="match status" value="1"/>
</dbReference>
<keyword evidence="6 12" id="KW-0067">ATP-binding</keyword>
<dbReference type="InterPro" id="IPR004500">
    <property type="entry name" value="Pro-tRNA-synth_IIa_bac-type"/>
</dbReference>
<dbReference type="GO" id="GO:0002161">
    <property type="term" value="F:aminoacyl-tRNA deacylase activity"/>
    <property type="evidence" value="ECO:0007669"/>
    <property type="project" value="InterPro"/>
</dbReference>
<dbReference type="CDD" id="cd04334">
    <property type="entry name" value="ProRS-INS"/>
    <property type="match status" value="1"/>
</dbReference>
<dbReference type="InterPro" id="IPR002316">
    <property type="entry name" value="Pro-tRNA-ligase_IIa"/>
</dbReference>
<evidence type="ECO:0000313" key="15">
    <source>
        <dbReference type="Proteomes" id="UP000182975"/>
    </source>
</evidence>
<evidence type="ECO:0000256" key="5">
    <source>
        <dbReference type="ARBA" id="ARBA00022741"/>
    </source>
</evidence>
<comment type="similarity">
    <text evidence="11 12">Belongs to the class-II aminoacyl-tRNA synthetase family. ProS type 1 subfamily.</text>
</comment>
<name>A0A172RWW0_9ACTN</name>
<dbReference type="InterPro" id="IPR036621">
    <property type="entry name" value="Anticodon-bd_dom_sf"/>
</dbReference>
<dbReference type="SUPFAM" id="SSF55826">
    <property type="entry name" value="YbaK/ProRS associated domain"/>
    <property type="match status" value="1"/>
</dbReference>
<dbReference type="GO" id="GO:0005524">
    <property type="term" value="F:ATP binding"/>
    <property type="evidence" value="ECO:0007669"/>
    <property type="project" value="UniProtKB-UniRule"/>
</dbReference>
<feature type="domain" description="Aminoacyl-transfer RNA synthetases class-II family profile" evidence="13">
    <location>
        <begin position="42"/>
        <end position="464"/>
    </location>
</feature>
<keyword evidence="4 12" id="KW-0436">Ligase</keyword>
<dbReference type="EC" id="6.1.1.15" evidence="12"/>
<dbReference type="Pfam" id="PF03129">
    <property type="entry name" value="HGTP_anticodon"/>
    <property type="match status" value="1"/>
</dbReference>
<dbReference type="InterPro" id="IPR036754">
    <property type="entry name" value="YbaK/aa-tRNA-synt-asso_dom_sf"/>
</dbReference>
<keyword evidence="8 12" id="KW-0030">Aminoacyl-tRNA synthetase</keyword>
<evidence type="ECO:0000313" key="14">
    <source>
        <dbReference type="EMBL" id="SEO65016.1"/>
    </source>
</evidence>
<evidence type="ECO:0000256" key="6">
    <source>
        <dbReference type="ARBA" id="ARBA00022840"/>
    </source>
</evidence>
<dbReference type="InterPro" id="IPR050062">
    <property type="entry name" value="Pro-tRNA_synthetase"/>
</dbReference>
<proteinExistence type="inferred from homology"/>
<dbReference type="Pfam" id="PF04073">
    <property type="entry name" value="tRNA_edit"/>
    <property type="match status" value="1"/>
</dbReference>
<evidence type="ECO:0000256" key="11">
    <source>
        <dbReference type="ARBA" id="ARBA00060755"/>
    </source>
</evidence>
<dbReference type="CDD" id="cd00861">
    <property type="entry name" value="ProRS_anticodon_short"/>
    <property type="match status" value="1"/>
</dbReference>
<dbReference type="NCBIfam" id="TIGR00409">
    <property type="entry name" value="proS_fam_II"/>
    <property type="match status" value="1"/>
</dbReference>
<dbReference type="InterPro" id="IPR033730">
    <property type="entry name" value="ProRS_core_prok"/>
</dbReference>
<dbReference type="EMBL" id="FOEC01000003">
    <property type="protein sequence ID" value="SEO65016.1"/>
    <property type="molecule type" value="Genomic_DNA"/>
</dbReference>
<dbReference type="FunFam" id="3.30.930.10:FF:000066">
    <property type="entry name" value="Proline--tRNA ligase"/>
    <property type="match status" value="1"/>
</dbReference>
<dbReference type="InterPro" id="IPR006195">
    <property type="entry name" value="aa-tRNA-synth_II"/>
</dbReference>
<dbReference type="GO" id="GO:0005829">
    <property type="term" value="C:cytosol"/>
    <property type="evidence" value="ECO:0007669"/>
    <property type="project" value="TreeGrafter"/>
</dbReference>
<evidence type="ECO:0000256" key="1">
    <source>
        <dbReference type="ARBA" id="ARBA00004496"/>
    </source>
</evidence>
<dbReference type="KEGG" id="ddt:AAY81_02600"/>
<comment type="function">
    <text evidence="10 12">Catalyzes the attachment of proline to tRNA(Pro) in a two-step reaction: proline is first activated by ATP to form Pro-AMP and then transferred to the acceptor end of tRNA(Pro). As ProRS can inadvertently accommodate and process non-cognate amino acids such as alanine and cysteine, to avoid such errors it has two additional distinct editing activities against alanine. One activity is designated as 'pretransfer' editing and involves the tRNA(Pro)-independent hydrolysis of activated Ala-AMP. The other activity is designated 'posttransfer' editing and involves deacylation of mischarged Ala-tRNA(Pro). The misacylated Cys-tRNA(Pro) is not edited by ProRS.</text>
</comment>
<dbReference type="RefSeq" id="WP_066661035.1">
    <property type="nucleotide sequence ID" value="NZ_CP011402.1"/>
</dbReference>
<dbReference type="PANTHER" id="PTHR42753:SF2">
    <property type="entry name" value="PROLINE--TRNA LIGASE"/>
    <property type="match status" value="1"/>
</dbReference>
<dbReference type="PROSITE" id="PS50862">
    <property type="entry name" value="AA_TRNA_LIGASE_II"/>
    <property type="match status" value="1"/>
</dbReference>
<dbReference type="GO" id="GO:0006433">
    <property type="term" value="P:prolyl-tRNA aminoacylation"/>
    <property type="evidence" value="ECO:0007669"/>
    <property type="project" value="UniProtKB-UniRule"/>
</dbReference>
<dbReference type="InterPro" id="IPR007214">
    <property type="entry name" value="YbaK/aa-tRNA-synth-assoc-dom"/>
</dbReference>
<dbReference type="InterPro" id="IPR044140">
    <property type="entry name" value="ProRS_anticodon_short"/>
</dbReference>
<keyword evidence="5 12" id="KW-0547">Nucleotide-binding</keyword>
<organism evidence="14 15">
    <name type="scientific">Denitrobacterium detoxificans</name>
    <dbReference type="NCBI Taxonomy" id="79604"/>
    <lineage>
        <taxon>Bacteria</taxon>
        <taxon>Bacillati</taxon>
        <taxon>Actinomycetota</taxon>
        <taxon>Coriobacteriia</taxon>
        <taxon>Eggerthellales</taxon>
        <taxon>Eggerthellaceae</taxon>
        <taxon>Denitrobacterium</taxon>
    </lineage>
</organism>
<dbReference type="Gene3D" id="3.40.50.800">
    <property type="entry name" value="Anticodon-binding domain"/>
    <property type="match status" value="1"/>
</dbReference>
<dbReference type="SUPFAM" id="SSF52954">
    <property type="entry name" value="Class II aaRS ABD-related"/>
    <property type="match status" value="1"/>
</dbReference>
<protein>
    <recommendedName>
        <fullName evidence="12">Proline--tRNA ligase</fullName>
        <ecNumber evidence="12">6.1.1.15</ecNumber>
    </recommendedName>
    <alternativeName>
        <fullName evidence="12">Prolyl-tRNA synthetase</fullName>
        <shortName evidence="12">ProRS</shortName>
    </alternativeName>
</protein>